<dbReference type="AlphaFoldDB" id="A0A7J8ZXI0"/>
<feature type="non-terminal residue" evidence="1">
    <location>
        <position position="55"/>
    </location>
</feature>
<evidence type="ECO:0000313" key="2">
    <source>
        <dbReference type="Proteomes" id="UP000593574"/>
    </source>
</evidence>
<proteinExistence type="predicted"/>
<reference evidence="1 2" key="1">
    <citation type="journal article" date="2019" name="Genome Biol. Evol.">
        <title>Insights into the evolution of the New World diploid cottons (Gossypium, subgenus Houzingenia) based on genome sequencing.</title>
        <authorList>
            <person name="Grover C.E."/>
            <person name="Arick M.A. 2nd"/>
            <person name="Thrash A."/>
            <person name="Conover J.L."/>
            <person name="Sanders W.S."/>
            <person name="Peterson D.G."/>
            <person name="Frelichowski J.E."/>
            <person name="Scheffler J.A."/>
            <person name="Scheffler B.E."/>
            <person name="Wendel J.F."/>
        </authorList>
    </citation>
    <scope>NUCLEOTIDE SEQUENCE [LARGE SCALE GENOMIC DNA]</scope>
    <source>
        <strain evidence="1">4</strain>
        <tissue evidence="1">Leaf</tissue>
    </source>
</reference>
<evidence type="ECO:0000313" key="1">
    <source>
        <dbReference type="EMBL" id="MBA0716004.1"/>
    </source>
</evidence>
<dbReference type="Proteomes" id="UP000593574">
    <property type="component" value="Unassembled WGS sequence"/>
</dbReference>
<protein>
    <submittedName>
        <fullName evidence="1">Uncharacterized protein</fullName>
    </submittedName>
</protein>
<keyword evidence="2" id="KW-1185">Reference proteome</keyword>
<organism evidence="1 2">
    <name type="scientific">Gossypium laxum</name>
    <dbReference type="NCBI Taxonomy" id="34288"/>
    <lineage>
        <taxon>Eukaryota</taxon>
        <taxon>Viridiplantae</taxon>
        <taxon>Streptophyta</taxon>
        <taxon>Embryophyta</taxon>
        <taxon>Tracheophyta</taxon>
        <taxon>Spermatophyta</taxon>
        <taxon>Magnoliopsida</taxon>
        <taxon>eudicotyledons</taxon>
        <taxon>Gunneridae</taxon>
        <taxon>Pentapetalae</taxon>
        <taxon>rosids</taxon>
        <taxon>malvids</taxon>
        <taxon>Malvales</taxon>
        <taxon>Malvaceae</taxon>
        <taxon>Malvoideae</taxon>
        <taxon>Gossypium</taxon>
    </lineage>
</organism>
<name>A0A7J8ZXI0_9ROSI</name>
<dbReference type="EMBL" id="JABEZV010000007">
    <property type="protein sequence ID" value="MBA0716004.1"/>
    <property type="molecule type" value="Genomic_DNA"/>
</dbReference>
<sequence>MKAYIKSIDERACHSVLTNQQALMLESKAGRVLESKLERTIKKEHVVNANTKGSL</sequence>
<comment type="caution">
    <text evidence="1">The sequence shown here is derived from an EMBL/GenBank/DDBJ whole genome shotgun (WGS) entry which is preliminary data.</text>
</comment>
<accession>A0A7J8ZXI0</accession>
<gene>
    <name evidence="1" type="ORF">Golax_014873</name>
</gene>